<keyword evidence="3" id="KW-1185">Reference proteome</keyword>
<dbReference type="Proteomes" id="UP000276437">
    <property type="component" value="Chromosome"/>
</dbReference>
<sequence>MSLSDFLFDKPKPRKPQSRTKEDLPAATFSYSGMQVKADGISPEIVAVITASVYAMLGTANLAVKISHTGNQWAQVGRQKLMDSRQFA</sequence>
<evidence type="ECO:0000313" key="2">
    <source>
        <dbReference type="EMBL" id="BBB89768.1"/>
    </source>
</evidence>
<dbReference type="AlphaFoldDB" id="A0A348AFC0"/>
<gene>
    <name evidence="2" type="ORF">MAMMFC1_00402</name>
</gene>
<proteinExistence type="predicted"/>
<evidence type="ECO:0000313" key="3">
    <source>
        <dbReference type="Proteomes" id="UP000276437"/>
    </source>
</evidence>
<reference evidence="2 3" key="1">
    <citation type="journal article" date="2018" name="Int. J. Syst. Evol. Microbiol.">
        <title>Methylomusa anaerophila gen. nov., sp. nov., an anaerobic methanol-utilizing bacterium isolated from a microbial fuel cell.</title>
        <authorList>
            <person name="Amano N."/>
            <person name="Yamamuro A."/>
            <person name="Miyahara M."/>
            <person name="Kouzuma A."/>
            <person name="Abe T."/>
            <person name="Watanabe K."/>
        </authorList>
    </citation>
    <scope>NUCLEOTIDE SEQUENCE [LARGE SCALE GENOMIC DNA]</scope>
    <source>
        <strain evidence="2 3">MMFC1</strain>
    </source>
</reference>
<dbReference type="OrthoDB" id="1684771at2"/>
<organism evidence="2 3">
    <name type="scientific">Methylomusa anaerophila</name>
    <dbReference type="NCBI Taxonomy" id="1930071"/>
    <lineage>
        <taxon>Bacteria</taxon>
        <taxon>Bacillati</taxon>
        <taxon>Bacillota</taxon>
        <taxon>Negativicutes</taxon>
        <taxon>Selenomonadales</taxon>
        <taxon>Sporomusaceae</taxon>
        <taxon>Methylomusa</taxon>
    </lineage>
</organism>
<feature type="region of interest" description="Disordered" evidence="1">
    <location>
        <begin position="1"/>
        <end position="22"/>
    </location>
</feature>
<dbReference type="EMBL" id="AP018449">
    <property type="protein sequence ID" value="BBB89768.1"/>
    <property type="molecule type" value="Genomic_DNA"/>
</dbReference>
<name>A0A348AFC0_9FIRM</name>
<protein>
    <submittedName>
        <fullName evidence="2">Uncharacterized protein</fullName>
    </submittedName>
</protein>
<evidence type="ECO:0000256" key="1">
    <source>
        <dbReference type="SAM" id="MobiDB-lite"/>
    </source>
</evidence>
<accession>A0A348AFC0</accession>
<dbReference type="RefSeq" id="WP_126306018.1">
    <property type="nucleotide sequence ID" value="NZ_AP018449.1"/>
</dbReference>
<dbReference type="KEGG" id="mana:MAMMFC1_00402"/>